<dbReference type="Proteomes" id="UP000695026">
    <property type="component" value="Unplaced"/>
</dbReference>
<dbReference type="RefSeq" id="XP_025032507.1">
    <property type="nucleotide sequence ID" value="XM_025176739.1"/>
</dbReference>
<dbReference type="SMART" id="SM00406">
    <property type="entry name" value="IGv"/>
    <property type="match status" value="1"/>
</dbReference>
<feature type="region of interest" description="Disordered" evidence="5">
    <location>
        <begin position="191"/>
        <end position="215"/>
    </location>
</feature>
<dbReference type="PROSITE" id="PS50835">
    <property type="entry name" value="IG_LIKE"/>
    <property type="match status" value="1"/>
</dbReference>
<dbReference type="Gene3D" id="2.60.40.10">
    <property type="entry name" value="Immunoglobulins"/>
    <property type="match status" value="1"/>
</dbReference>
<evidence type="ECO:0000313" key="12">
    <source>
        <dbReference type="RefSeq" id="XP_025032510.1"/>
    </source>
</evidence>
<feature type="transmembrane region" description="Helical" evidence="6">
    <location>
        <begin position="159"/>
        <end position="181"/>
    </location>
</feature>
<dbReference type="RefSeq" id="XP_025032510.1">
    <property type="nucleotide sequence ID" value="XM_025176742.1"/>
</dbReference>
<evidence type="ECO:0000313" key="10">
    <source>
        <dbReference type="RefSeq" id="XP_025032508.1"/>
    </source>
</evidence>
<dbReference type="InterPro" id="IPR007110">
    <property type="entry name" value="Ig-like_dom"/>
</dbReference>
<dbReference type="RefSeq" id="XP_025032509.1">
    <property type="nucleotide sequence ID" value="XM_025176741.1"/>
</dbReference>
<keyword evidence="4" id="KW-0175">Coiled coil</keyword>
<feature type="coiled-coil region" evidence="4">
    <location>
        <begin position="225"/>
        <end position="252"/>
    </location>
</feature>
<evidence type="ECO:0000313" key="8">
    <source>
        <dbReference type="Proteomes" id="UP000695026"/>
    </source>
</evidence>
<evidence type="ECO:0000313" key="11">
    <source>
        <dbReference type="RefSeq" id="XP_025032509.1"/>
    </source>
</evidence>
<evidence type="ECO:0000256" key="2">
    <source>
        <dbReference type="ARBA" id="ARBA00023136"/>
    </source>
</evidence>
<evidence type="ECO:0000256" key="6">
    <source>
        <dbReference type="SAM" id="Phobius"/>
    </source>
</evidence>
<keyword evidence="8" id="KW-1185">Reference proteome</keyword>
<dbReference type="RefSeq" id="XP_025032508.1">
    <property type="nucleotide sequence ID" value="XM_025176740.1"/>
</dbReference>
<dbReference type="SMART" id="SM00409">
    <property type="entry name" value="IG"/>
    <property type="match status" value="1"/>
</dbReference>
<evidence type="ECO:0000256" key="1">
    <source>
        <dbReference type="ARBA" id="ARBA00004370"/>
    </source>
</evidence>
<keyword evidence="2 6" id="KW-0472">Membrane</keyword>
<reference evidence="9 10" key="1">
    <citation type="submission" date="2025-04" db="UniProtKB">
        <authorList>
            <consortium name="RefSeq"/>
        </authorList>
    </citation>
    <scope>IDENTIFICATION</scope>
    <source>
        <tissue evidence="9 10">Liver</tissue>
    </source>
</reference>
<dbReference type="InterPro" id="IPR003599">
    <property type="entry name" value="Ig_sub"/>
</dbReference>
<evidence type="ECO:0000259" key="7">
    <source>
        <dbReference type="PROSITE" id="PS50835"/>
    </source>
</evidence>
<sequence>MRVHRSKEILRCILGYSYIIILLLIPLSDNVELNSPLFVIGSVSQDVILPCHVNFKTQVKLKEIQWNKKVNRTIQNIYRFTASIGEAIYGQDYKARAVISEEGLNTRDVSLKLEKVQMSDEGSYSCFVKSADDWIDQVQIVLHVENSKGNSSTSSSLNWMLPFFFITIILFLVLIAALFYCKRKEKKRKTQMRDLKNNTNLLQGDRVEEKEQPQENRVLLSPFKIQDTQNQLENLQEENKTLKKEHGESHKTFRLLSS</sequence>
<protein>
    <submittedName>
        <fullName evidence="9 10">Myelin-oligodendrocyte glycoprotein-like</fullName>
    </submittedName>
</protein>
<feature type="domain" description="Ig-like" evidence="7">
    <location>
        <begin position="26"/>
        <end position="158"/>
    </location>
</feature>
<proteinExistence type="predicted"/>
<dbReference type="SUPFAM" id="SSF48726">
    <property type="entry name" value="Immunoglobulin"/>
    <property type="match status" value="1"/>
</dbReference>
<feature type="compositionally biased region" description="Basic and acidic residues" evidence="5">
    <location>
        <begin position="205"/>
        <end position="214"/>
    </location>
</feature>
<keyword evidence="6" id="KW-0812">Transmembrane</keyword>
<dbReference type="OrthoDB" id="9049620at2759"/>
<evidence type="ECO:0000256" key="3">
    <source>
        <dbReference type="ARBA" id="ARBA00023319"/>
    </source>
</evidence>
<dbReference type="InterPro" id="IPR013783">
    <property type="entry name" value="Ig-like_fold"/>
</dbReference>
<dbReference type="InterPro" id="IPR013106">
    <property type="entry name" value="Ig_V-set"/>
</dbReference>
<keyword evidence="6" id="KW-1133">Transmembrane helix</keyword>
<name>A0A9F5J443_PYTBI</name>
<dbReference type="AlphaFoldDB" id="A0A9F5J443"/>
<gene>
    <name evidence="9 10 11 12" type="primary">LOC107326028</name>
</gene>
<dbReference type="InterPro" id="IPR036179">
    <property type="entry name" value="Ig-like_dom_sf"/>
</dbReference>
<feature type="transmembrane region" description="Helical" evidence="6">
    <location>
        <begin position="9"/>
        <end position="27"/>
    </location>
</feature>
<evidence type="ECO:0000313" key="9">
    <source>
        <dbReference type="RefSeq" id="XP_025032507.1"/>
    </source>
</evidence>
<dbReference type="GeneID" id="107326028"/>
<dbReference type="KEGG" id="pbi:107326028"/>
<dbReference type="InterPro" id="IPR050504">
    <property type="entry name" value="IgSF_BTN/MOG"/>
</dbReference>
<keyword evidence="3" id="KW-0393">Immunoglobulin domain</keyword>
<dbReference type="Pfam" id="PF07686">
    <property type="entry name" value="V-set"/>
    <property type="match status" value="1"/>
</dbReference>
<dbReference type="PANTHER" id="PTHR24100">
    <property type="entry name" value="BUTYROPHILIN"/>
    <property type="match status" value="1"/>
</dbReference>
<accession>A0A9F5J443</accession>
<comment type="subcellular location">
    <subcellularLocation>
        <location evidence="1">Membrane</location>
    </subcellularLocation>
</comment>
<organism evidence="8 9">
    <name type="scientific">Python bivittatus</name>
    <name type="common">Burmese python</name>
    <name type="synonym">Python molurus bivittatus</name>
    <dbReference type="NCBI Taxonomy" id="176946"/>
    <lineage>
        <taxon>Eukaryota</taxon>
        <taxon>Metazoa</taxon>
        <taxon>Chordata</taxon>
        <taxon>Craniata</taxon>
        <taxon>Vertebrata</taxon>
        <taxon>Euteleostomi</taxon>
        <taxon>Lepidosauria</taxon>
        <taxon>Squamata</taxon>
        <taxon>Bifurcata</taxon>
        <taxon>Unidentata</taxon>
        <taxon>Episquamata</taxon>
        <taxon>Toxicofera</taxon>
        <taxon>Serpentes</taxon>
        <taxon>Henophidia</taxon>
        <taxon>Pythonidae</taxon>
        <taxon>Python</taxon>
    </lineage>
</organism>
<evidence type="ECO:0000256" key="5">
    <source>
        <dbReference type="SAM" id="MobiDB-lite"/>
    </source>
</evidence>
<dbReference type="GO" id="GO:0016020">
    <property type="term" value="C:membrane"/>
    <property type="evidence" value="ECO:0007669"/>
    <property type="project" value="UniProtKB-SubCell"/>
</dbReference>
<evidence type="ECO:0000256" key="4">
    <source>
        <dbReference type="SAM" id="Coils"/>
    </source>
</evidence>